<sequence>MWAEVPEGAASALTQTVSRVRTGEICDWMWARSEYAKWAFLKGSPAALAKTGEHNFDISLFGDDLPPGVGNNQTCPVRYSLSDSCWGHLWAGAYIYGNPPFDRLTCERMLKKANRDFATDPEHTVFLFLIPQSHLSTFRQHLIHWEVLHVYPAGTEGIFSYRREHTYAGRPLQSAGSEGGGDRVFIAGTPFPVAIIYRDQYTSMRFTPERWCAEIQ</sequence>
<protein>
    <submittedName>
        <fullName evidence="1">Uncharacterized protein</fullName>
    </submittedName>
</protein>
<dbReference type="AlphaFoldDB" id="A0AAE0C4Y4"/>
<accession>A0AAE0C4Y4</accession>
<organism evidence="1 2">
    <name type="scientific">Cymbomonas tetramitiformis</name>
    <dbReference type="NCBI Taxonomy" id="36881"/>
    <lineage>
        <taxon>Eukaryota</taxon>
        <taxon>Viridiplantae</taxon>
        <taxon>Chlorophyta</taxon>
        <taxon>Pyramimonadophyceae</taxon>
        <taxon>Pyramimonadales</taxon>
        <taxon>Pyramimonadaceae</taxon>
        <taxon>Cymbomonas</taxon>
    </lineage>
</organism>
<proteinExistence type="predicted"/>
<reference evidence="1 2" key="1">
    <citation type="journal article" date="2015" name="Genome Biol. Evol.">
        <title>Comparative Genomics of a Bacterivorous Green Alga Reveals Evolutionary Causalities and Consequences of Phago-Mixotrophic Mode of Nutrition.</title>
        <authorList>
            <person name="Burns J.A."/>
            <person name="Paasch A."/>
            <person name="Narechania A."/>
            <person name="Kim E."/>
        </authorList>
    </citation>
    <scope>NUCLEOTIDE SEQUENCE [LARGE SCALE GENOMIC DNA]</scope>
    <source>
        <strain evidence="1 2">PLY_AMNH</strain>
    </source>
</reference>
<name>A0AAE0C4Y4_9CHLO</name>
<evidence type="ECO:0000313" key="1">
    <source>
        <dbReference type="EMBL" id="KAK3247407.1"/>
    </source>
</evidence>
<dbReference type="EMBL" id="LGRX02029003">
    <property type="protein sequence ID" value="KAK3247407.1"/>
    <property type="molecule type" value="Genomic_DNA"/>
</dbReference>
<dbReference type="Proteomes" id="UP001190700">
    <property type="component" value="Unassembled WGS sequence"/>
</dbReference>
<evidence type="ECO:0000313" key="2">
    <source>
        <dbReference type="Proteomes" id="UP001190700"/>
    </source>
</evidence>
<comment type="caution">
    <text evidence="1">The sequence shown here is derived from an EMBL/GenBank/DDBJ whole genome shotgun (WGS) entry which is preliminary data.</text>
</comment>
<keyword evidence="2" id="KW-1185">Reference proteome</keyword>
<gene>
    <name evidence="1" type="ORF">CYMTET_43091</name>
</gene>